<dbReference type="CDD" id="cd07067">
    <property type="entry name" value="HP_PGM_like"/>
    <property type="match status" value="1"/>
</dbReference>
<organism evidence="1 2">
    <name type="scientific">Cyclotella cryptica</name>
    <dbReference type="NCBI Taxonomy" id="29204"/>
    <lineage>
        <taxon>Eukaryota</taxon>
        <taxon>Sar</taxon>
        <taxon>Stramenopiles</taxon>
        <taxon>Ochrophyta</taxon>
        <taxon>Bacillariophyta</taxon>
        <taxon>Coscinodiscophyceae</taxon>
        <taxon>Thalassiosirophycidae</taxon>
        <taxon>Stephanodiscales</taxon>
        <taxon>Stephanodiscaceae</taxon>
        <taxon>Cyclotella</taxon>
    </lineage>
</organism>
<dbReference type="Proteomes" id="UP001516023">
    <property type="component" value="Unassembled WGS sequence"/>
</dbReference>
<protein>
    <recommendedName>
        <fullName evidence="3">Phosphoglycerate mutase-like protein</fullName>
    </recommendedName>
</protein>
<dbReference type="Gene3D" id="3.40.50.1240">
    <property type="entry name" value="Phosphoglycerate mutase-like"/>
    <property type="match status" value="1"/>
</dbReference>
<comment type="caution">
    <text evidence="1">The sequence shown here is derived from an EMBL/GenBank/DDBJ whole genome shotgun (WGS) entry which is preliminary data.</text>
</comment>
<dbReference type="EMBL" id="JABMIG020000160">
    <property type="protein sequence ID" value="KAL3788205.1"/>
    <property type="molecule type" value="Genomic_DNA"/>
</dbReference>
<proteinExistence type="predicted"/>
<dbReference type="Pfam" id="PF00300">
    <property type="entry name" value="His_Phos_1"/>
    <property type="match status" value="1"/>
</dbReference>
<dbReference type="PANTHER" id="PTHR48100:SF61">
    <property type="entry name" value="PHOSPHOGLYCERATE MUTASE"/>
    <property type="match status" value="1"/>
</dbReference>
<dbReference type="InterPro" id="IPR013078">
    <property type="entry name" value="His_Pase_superF_clade-1"/>
</dbReference>
<accession>A0ABD3PPM3</accession>
<gene>
    <name evidence="1" type="ORF">HJC23_004672</name>
</gene>
<dbReference type="InterPro" id="IPR050275">
    <property type="entry name" value="PGM_Phosphatase"/>
</dbReference>
<dbReference type="PANTHER" id="PTHR48100">
    <property type="entry name" value="BROAD-SPECIFICITY PHOSPHATASE YOR283W-RELATED"/>
    <property type="match status" value="1"/>
</dbReference>
<dbReference type="SMART" id="SM00855">
    <property type="entry name" value="PGAM"/>
    <property type="match status" value="1"/>
</dbReference>
<evidence type="ECO:0000313" key="2">
    <source>
        <dbReference type="Proteomes" id="UP001516023"/>
    </source>
</evidence>
<evidence type="ECO:0008006" key="3">
    <source>
        <dbReference type="Google" id="ProtNLM"/>
    </source>
</evidence>
<dbReference type="SUPFAM" id="SSF53254">
    <property type="entry name" value="Phosphoglycerate mutase-like"/>
    <property type="match status" value="1"/>
</dbReference>
<evidence type="ECO:0000313" key="1">
    <source>
        <dbReference type="EMBL" id="KAL3788205.1"/>
    </source>
</evidence>
<name>A0ABD3PPM3_9STRA</name>
<dbReference type="AlphaFoldDB" id="A0ABD3PPM3"/>
<dbReference type="InterPro" id="IPR029033">
    <property type="entry name" value="His_PPase_superfam"/>
</dbReference>
<reference evidence="1 2" key="1">
    <citation type="journal article" date="2020" name="G3 (Bethesda)">
        <title>Improved Reference Genome for Cyclotella cryptica CCMP332, a Model for Cell Wall Morphogenesis, Salinity Adaptation, and Lipid Production in Diatoms (Bacillariophyta).</title>
        <authorList>
            <person name="Roberts W.R."/>
            <person name="Downey K.M."/>
            <person name="Ruck E.C."/>
            <person name="Traller J.C."/>
            <person name="Alverson A.J."/>
        </authorList>
    </citation>
    <scope>NUCLEOTIDE SEQUENCE [LARGE SCALE GENOMIC DNA]</scope>
    <source>
        <strain evidence="1 2">CCMP332</strain>
    </source>
</reference>
<keyword evidence="2" id="KW-1185">Reference proteome</keyword>
<sequence length="294" mass="33479">MAWPFAPTLATAVQASFSMIGSYPPSTAAVRLFSAPNCKDVIRAPSHHEISQSSKILHLVRHAEGTHNLCEIESKKPIHLDARLTQRGVEQCLKLSSHTKNLRVEAVLVSPMTRCLQTATLAFPHIYGPVNTSSKNIVYDSEEELDGFDASVPFIAYEEWRETVNLLCDSRRPIHILQSEYPHVNFQFISDDHDPLWSYYEKIFGSHDSHFSRRESGDPSGLYNRVHSAWRVLPNRPEKEIALVGHSAFFMHMFTPLFDELHGVVRYEDKQVKDLMTAAKFDNCELRTVVVDYP</sequence>